<evidence type="ECO:0000256" key="2">
    <source>
        <dbReference type="SAM" id="MobiDB-lite"/>
    </source>
</evidence>
<evidence type="ECO:0000313" key="4">
    <source>
        <dbReference type="Proteomes" id="UP000230069"/>
    </source>
</evidence>
<feature type="compositionally biased region" description="Basic residues" evidence="2">
    <location>
        <begin position="1"/>
        <end position="16"/>
    </location>
</feature>
<evidence type="ECO:0008006" key="5">
    <source>
        <dbReference type="Google" id="ProtNLM"/>
    </source>
</evidence>
<dbReference type="EMBL" id="KZ305083">
    <property type="protein sequence ID" value="PIA28821.1"/>
    <property type="molecule type" value="Genomic_DNA"/>
</dbReference>
<gene>
    <name evidence="3" type="ORF">AQUCO_06600028v1</name>
</gene>
<dbReference type="InterPro" id="IPR036875">
    <property type="entry name" value="Znf_CCHC_sf"/>
</dbReference>
<dbReference type="SUPFAM" id="SSF57756">
    <property type="entry name" value="Retrovirus zinc finger-like domains"/>
    <property type="match status" value="1"/>
</dbReference>
<dbReference type="GO" id="GO:0008270">
    <property type="term" value="F:zinc ion binding"/>
    <property type="evidence" value="ECO:0007669"/>
    <property type="project" value="InterPro"/>
</dbReference>
<proteinExistence type="predicted"/>
<feature type="compositionally biased region" description="Basic and acidic residues" evidence="2">
    <location>
        <begin position="60"/>
        <end position="69"/>
    </location>
</feature>
<evidence type="ECO:0000256" key="1">
    <source>
        <dbReference type="SAM" id="Coils"/>
    </source>
</evidence>
<dbReference type="GO" id="GO:0003676">
    <property type="term" value="F:nucleic acid binding"/>
    <property type="evidence" value="ECO:0007669"/>
    <property type="project" value="InterPro"/>
</dbReference>
<dbReference type="OrthoDB" id="10552827at2759"/>
<evidence type="ECO:0000313" key="3">
    <source>
        <dbReference type="EMBL" id="PIA28821.1"/>
    </source>
</evidence>
<dbReference type="InParanoid" id="A0A2G5CC05"/>
<accession>A0A2G5CC05</accession>
<reference evidence="3 4" key="1">
    <citation type="submission" date="2017-09" db="EMBL/GenBank/DDBJ databases">
        <title>WGS assembly of Aquilegia coerulea Goldsmith.</title>
        <authorList>
            <person name="Hodges S."/>
            <person name="Kramer E."/>
            <person name="Nordborg M."/>
            <person name="Tomkins J."/>
            <person name="Borevitz J."/>
            <person name="Derieg N."/>
            <person name="Yan J."/>
            <person name="Mihaltcheva S."/>
            <person name="Hayes R.D."/>
            <person name="Rokhsar D."/>
        </authorList>
    </citation>
    <scope>NUCLEOTIDE SEQUENCE [LARGE SCALE GENOMIC DNA]</scope>
    <source>
        <strain evidence="4">cv. Goldsmith</strain>
    </source>
</reference>
<keyword evidence="4" id="KW-1185">Reference proteome</keyword>
<feature type="region of interest" description="Disordered" evidence="2">
    <location>
        <begin position="1"/>
        <end position="32"/>
    </location>
</feature>
<name>A0A2G5CC05_AQUCA</name>
<keyword evidence="1" id="KW-0175">Coiled coil</keyword>
<feature type="coiled-coil region" evidence="1">
    <location>
        <begin position="213"/>
        <end position="247"/>
    </location>
</feature>
<feature type="compositionally biased region" description="Basic and acidic residues" evidence="2">
    <location>
        <begin position="17"/>
        <end position="32"/>
    </location>
</feature>
<protein>
    <recommendedName>
        <fullName evidence="5">CCHC-type domain-containing protein</fullName>
    </recommendedName>
</protein>
<feature type="region of interest" description="Disordered" evidence="2">
    <location>
        <begin position="49"/>
        <end position="77"/>
    </location>
</feature>
<dbReference type="AlphaFoldDB" id="A0A2G5CC05"/>
<feature type="region of interest" description="Disordered" evidence="2">
    <location>
        <begin position="115"/>
        <end position="168"/>
    </location>
</feature>
<organism evidence="3 4">
    <name type="scientific">Aquilegia coerulea</name>
    <name type="common">Rocky mountain columbine</name>
    <dbReference type="NCBI Taxonomy" id="218851"/>
    <lineage>
        <taxon>Eukaryota</taxon>
        <taxon>Viridiplantae</taxon>
        <taxon>Streptophyta</taxon>
        <taxon>Embryophyta</taxon>
        <taxon>Tracheophyta</taxon>
        <taxon>Spermatophyta</taxon>
        <taxon>Magnoliopsida</taxon>
        <taxon>Ranunculales</taxon>
        <taxon>Ranunculaceae</taxon>
        <taxon>Thalictroideae</taxon>
        <taxon>Aquilegia</taxon>
    </lineage>
</organism>
<dbReference type="Proteomes" id="UP000230069">
    <property type="component" value="Unassembled WGS sequence"/>
</dbReference>
<sequence>MPPIKKKGPGRNRKQRRIDAYEAETTGKRRNDKRCSRCGEFGHNVIGCPNKARGEEDEDQTRPVKEVVKNKGGRPKKIPYRVVWDPVTGQRKVLPTRGQSGYTARERAENMVVAAAARGTGGRRGLSRGRGNEEPQQQAGRGGGRGEPQLQAGRDGGRGEPQQQRVQEVEEVVQEVEEMKNHNKLEEVVEEVNHNSKLEEVEEEVVEEVNHNNLEEVNHNSNLEEVVEEEEEEVEDLQMKKSHNYNNLLNLQLHNLVIYNSLVTTNTSR</sequence>